<dbReference type="InterPro" id="IPR027417">
    <property type="entry name" value="P-loop_NTPase"/>
</dbReference>
<dbReference type="OrthoDB" id="3512845at2759"/>
<dbReference type="KEGG" id="ptkz:JDV02_007222"/>
<keyword evidence="2" id="KW-1185">Reference proteome</keyword>
<name>A0A9Q8VDX1_9HYPO</name>
<accession>A0A9Q8VDX1</accession>
<evidence type="ECO:0000313" key="1">
    <source>
        <dbReference type="EMBL" id="UNI21212.1"/>
    </source>
</evidence>
<sequence length="197" mass="22464">MANTGVGRDALKIVFPSLQRTPENPQPIVVMTCGISGSGKSTLAKAIEAQLAFTRLSVDAMIHEAHGLYGIDYAPSKYAEYQDEAQAKLKDELRRLLRAENRDVVLDLAFWNKEYRDEFKALIEENGGRWVLVFLQAERELLWRRITERRARRDALDETDERRDGDSAFNVDEATFDMYCNGFERPEGEGEIVINCS</sequence>
<evidence type="ECO:0000313" key="2">
    <source>
        <dbReference type="Proteomes" id="UP000829364"/>
    </source>
</evidence>
<dbReference type="Gene3D" id="3.40.50.300">
    <property type="entry name" value="P-loop containing nucleotide triphosphate hydrolases"/>
    <property type="match status" value="1"/>
</dbReference>
<dbReference type="SUPFAM" id="SSF52540">
    <property type="entry name" value="P-loop containing nucleoside triphosphate hydrolases"/>
    <property type="match status" value="1"/>
</dbReference>
<dbReference type="Pfam" id="PF13671">
    <property type="entry name" value="AAA_33"/>
    <property type="match status" value="1"/>
</dbReference>
<gene>
    <name evidence="1" type="ORF">JDV02_007222</name>
</gene>
<reference evidence="1" key="1">
    <citation type="submission" date="2021-11" db="EMBL/GenBank/DDBJ databases">
        <title>Purpureocillium_takamizusanense_genome.</title>
        <authorList>
            <person name="Nguyen N.-H."/>
        </authorList>
    </citation>
    <scope>NUCLEOTIDE SEQUENCE</scope>
    <source>
        <strain evidence="1">PT3</strain>
    </source>
</reference>
<organism evidence="1 2">
    <name type="scientific">Purpureocillium takamizusanense</name>
    <dbReference type="NCBI Taxonomy" id="2060973"/>
    <lineage>
        <taxon>Eukaryota</taxon>
        <taxon>Fungi</taxon>
        <taxon>Dikarya</taxon>
        <taxon>Ascomycota</taxon>
        <taxon>Pezizomycotina</taxon>
        <taxon>Sordariomycetes</taxon>
        <taxon>Hypocreomycetidae</taxon>
        <taxon>Hypocreales</taxon>
        <taxon>Ophiocordycipitaceae</taxon>
        <taxon>Purpureocillium</taxon>
    </lineage>
</organism>
<dbReference type="EMBL" id="CP086359">
    <property type="protein sequence ID" value="UNI21212.1"/>
    <property type="molecule type" value="Genomic_DNA"/>
</dbReference>
<dbReference type="GeneID" id="72069171"/>
<dbReference type="AlphaFoldDB" id="A0A9Q8VDX1"/>
<dbReference type="RefSeq" id="XP_047844693.1">
    <property type="nucleotide sequence ID" value="XM_047988695.1"/>
</dbReference>
<evidence type="ECO:0008006" key="3">
    <source>
        <dbReference type="Google" id="ProtNLM"/>
    </source>
</evidence>
<protein>
    <recommendedName>
        <fullName evidence="3">ATP/GTP-binding protein</fullName>
    </recommendedName>
</protein>
<proteinExistence type="predicted"/>
<dbReference type="Proteomes" id="UP000829364">
    <property type="component" value="Chromosome 6"/>
</dbReference>